<keyword evidence="4 10" id="KW-0812">Transmembrane</keyword>
<dbReference type="InterPro" id="IPR002076">
    <property type="entry name" value="ELO_fam"/>
</dbReference>
<dbReference type="EC" id="2.3.1.199" evidence="10"/>
<feature type="transmembrane region" description="Helical" evidence="10">
    <location>
        <begin position="230"/>
        <end position="253"/>
    </location>
</feature>
<evidence type="ECO:0000256" key="6">
    <source>
        <dbReference type="ARBA" id="ARBA00022989"/>
    </source>
</evidence>
<evidence type="ECO:0000313" key="11">
    <source>
        <dbReference type="EnsemblMetazoa" id="tetur20g01890.1"/>
    </source>
</evidence>
<feature type="transmembrane region" description="Helical" evidence="10">
    <location>
        <begin position="316"/>
        <end position="335"/>
    </location>
</feature>
<feature type="transmembrane region" description="Helical" evidence="10">
    <location>
        <begin position="283"/>
        <end position="304"/>
    </location>
</feature>
<keyword evidence="8 10" id="KW-0472">Membrane</keyword>
<dbReference type="GO" id="GO:0005789">
    <property type="term" value="C:endoplasmic reticulum membrane"/>
    <property type="evidence" value="ECO:0007669"/>
    <property type="project" value="TreeGrafter"/>
</dbReference>
<keyword evidence="7 10" id="KW-0443">Lipid metabolism</keyword>
<feature type="transmembrane region" description="Helical" evidence="10">
    <location>
        <begin position="406"/>
        <end position="427"/>
    </location>
</feature>
<dbReference type="GO" id="GO:0042761">
    <property type="term" value="P:very long-chain fatty acid biosynthetic process"/>
    <property type="evidence" value="ECO:0007669"/>
    <property type="project" value="TreeGrafter"/>
</dbReference>
<dbReference type="EnsemblMetazoa" id="tetur20g01890.1">
    <property type="protein sequence ID" value="tetur20g01890.1"/>
    <property type="gene ID" value="tetur20g01890"/>
</dbReference>
<evidence type="ECO:0000256" key="2">
    <source>
        <dbReference type="ARBA" id="ARBA00022516"/>
    </source>
</evidence>
<dbReference type="GO" id="GO:0034626">
    <property type="term" value="P:fatty acid elongation, polyunsaturated fatty acid"/>
    <property type="evidence" value="ECO:0007669"/>
    <property type="project" value="TreeGrafter"/>
</dbReference>
<keyword evidence="6 10" id="KW-1133">Transmembrane helix</keyword>
<evidence type="ECO:0000256" key="3">
    <source>
        <dbReference type="ARBA" id="ARBA00022679"/>
    </source>
</evidence>
<keyword evidence="9 10" id="KW-0275">Fatty acid biosynthesis</keyword>
<sequence>MEAVVENVAQNVVENVVQDNLAGQFNPEPVQVVDQQIGEQAAQQIIETVSEIQSNIQPEMVPQVEEVVNQAVNQETFVTEVASQATSEAVTEAVTFVESVTERVDPPIVENVVETIVSESAPIIETVSETFETPEAPVVMVESQVPETVSEMVSEVVTEAQTEVTTLFTEDESSIKSSLISKVSTTDYIQWAQETHLIMTISISMVYLFIILLIRRLLSKRSPFHLRSLMFLWNLIRVVLHIAQTVTLVRLLAPVIKQESSHISKLLCHTPVNGPFGDKLETILFWVHIFTFVKLIEFVDTLFVVLRKQQLTLSHIYYRITTLIYAFYICGSKFVPSYYPLMVLIHVTYLSIMSFYYLVRSRSILAPKWIIYTLNLISLIKAAGLSGILSFSLYQHLYKEPCSPSMSTDVFGLFIVGTNTILFINYLRSTITKPKTIKLL</sequence>
<dbReference type="EMBL" id="CAEY01000513">
    <property type="status" value="NOT_ANNOTATED_CDS"/>
    <property type="molecule type" value="Genomic_DNA"/>
</dbReference>
<evidence type="ECO:0000256" key="10">
    <source>
        <dbReference type="RuleBase" id="RU361115"/>
    </source>
</evidence>
<dbReference type="GO" id="GO:0034625">
    <property type="term" value="P:fatty acid elongation, monounsaturated fatty acid"/>
    <property type="evidence" value="ECO:0007669"/>
    <property type="project" value="TreeGrafter"/>
</dbReference>
<keyword evidence="3 10" id="KW-0808">Transferase</keyword>
<protein>
    <recommendedName>
        <fullName evidence="10">Elongation of very long chain fatty acids protein</fullName>
        <ecNumber evidence="10">2.3.1.199</ecNumber>
    </recommendedName>
    <alternativeName>
        <fullName evidence="10">Very-long-chain 3-oxoacyl-CoA synthase</fullName>
    </alternativeName>
</protein>
<dbReference type="PANTHER" id="PTHR11157">
    <property type="entry name" value="FATTY ACID ACYL TRANSFERASE-RELATED"/>
    <property type="match status" value="1"/>
</dbReference>
<dbReference type="Pfam" id="PF01151">
    <property type="entry name" value="ELO"/>
    <property type="match status" value="1"/>
</dbReference>
<comment type="catalytic activity">
    <reaction evidence="10">
        <text>a very-long-chain acyl-CoA + malonyl-CoA + H(+) = a very-long-chain 3-oxoacyl-CoA + CO2 + CoA</text>
        <dbReference type="Rhea" id="RHEA:32727"/>
        <dbReference type="ChEBI" id="CHEBI:15378"/>
        <dbReference type="ChEBI" id="CHEBI:16526"/>
        <dbReference type="ChEBI" id="CHEBI:57287"/>
        <dbReference type="ChEBI" id="CHEBI:57384"/>
        <dbReference type="ChEBI" id="CHEBI:90725"/>
        <dbReference type="ChEBI" id="CHEBI:90736"/>
        <dbReference type="EC" id="2.3.1.199"/>
    </reaction>
</comment>
<reference evidence="11" key="2">
    <citation type="submission" date="2015-06" db="UniProtKB">
        <authorList>
            <consortium name="EnsemblMetazoa"/>
        </authorList>
    </citation>
    <scope>IDENTIFICATION</scope>
</reference>
<evidence type="ECO:0000256" key="9">
    <source>
        <dbReference type="ARBA" id="ARBA00023160"/>
    </source>
</evidence>
<feature type="transmembrane region" description="Helical" evidence="10">
    <location>
        <begin position="197"/>
        <end position="218"/>
    </location>
</feature>
<evidence type="ECO:0000313" key="12">
    <source>
        <dbReference type="Proteomes" id="UP000015104"/>
    </source>
</evidence>
<dbReference type="RefSeq" id="XP_025017593.1">
    <property type="nucleotide sequence ID" value="XM_025161825.1"/>
</dbReference>
<feature type="transmembrane region" description="Helical" evidence="10">
    <location>
        <begin position="371"/>
        <end position="394"/>
    </location>
</feature>
<dbReference type="GO" id="GO:0009922">
    <property type="term" value="F:fatty acid elongase activity"/>
    <property type="evidence" value="ECO:0007669"/>
    <property type="project" value="UniProtKB-EC"/>
</dbReference>
<comment type="similarity">
    <text evidence="10">Belongs to the ELO family.</text>
</comment>
<keyword evidence="12" id="KW-1185">Reference proteome</keyword>
<evidence type="ECO:0000256" key="7">
    <source>
        <dbReference type="ARBA" id="ARBA00023098"/>
    </source>
</evidence>
<organism evidence="11 12">
    <name type="scientific">Tetranychus urticae</name>
    <name type="common">Two-spotted spider mite</name>
    <dbReference type="NCBI Taxonomy" id="32264"/>
    <lineage>
        <taxon>Eukaryota</taxon>
        <taxon>Metazoa</taxon>
        <taxon>Ecdysozoa</taxon>
        <taxon>Arthropoda</taxon>
        <taxon>Chelicerata</taxon>
        <taxon>Arachnida</taxon>
        <taxon>Acari</taxon>
        <taxon>Acariformes</taxon>
        <taxon>Trombidiformes</taxon>
        <taxon>Prostigmata</taxon>
        <taxon>Eleutherengona</taxon>
        <taxon>Raphignathae</taxon>
        <taxon>Tetranychoidea</taxon>
        <taxon>Tetranychidae</taxon>
        <taxon>Tetranychus</taxon>
    </lineage>
</organism>
<evidence type="ECO:0000256" key="1">
    <source>
        <dbReference type="ARBA" id="ARBA00004141"/>
    </source>
</evidence>
<dbReference type="HOGENOM" id="CLU_623077_0_0_1"/>
<dbReference type="Proteomes" id="UP000015104">
    <property type="component" value="Unassembled WGS sequence"/>
</dbReference>
<dbReference type="AlphaFoldDB" id="T1KT46"/>
<dbReference type="GO" id="GO:0019367">
    <property type="term" value="P:fatty acid elongation, saturated fatty acid"/>
    <property type="evidence" value="ECO:0007669"/>
    <property type="project" value="TreeGrafter"/>
</dbReference>
<keyword evidence="2 10" id="KW-0444">Lipid biosynthesis</keyword>
<comment type="subcellular location">
    <subcellularLocation>
        <location evidence="1">Membrane</location>
        <topology evidence="1">Multi-pass membrane protein</topology>
    </subcellularLocation>
</comment>
<name>T1KT46_TETUR</name>
<dbReference type="eggNOG" id="KOG3072">
    <property type="taxonomic scope" value="Eukaryota"/>
</dbReference>
<dbReference type="GeneID" id="112539361"/>
<evidence type="ECO:0000256" key="4">
    <source>
        <dbReference type="ARBA" id="ARBA00022692"/>
    </source>
</evidence>
<dbReference type="GO" id="GO:0030148">
    <property type="term" value="P:sphingolipid biosynthetic process"/>
    <property type="evidence" value="ECO:0007669"/>
    <property type="project" value="TreeGrafter"/>
</dbReference>
<evidence type="ECO:0000256" key="8">
    <source>
        <dbReference type="ARBA" id="ARBA00023136"/>
    </source>
</evidence>
<keyword evidence="5 10" id="KW-0276">Fatty acid metabolism</keyword>
<evidence type="ECO:0000256" key="5">
    <source>
        <dbReference type="ARBA" id="ARBA00022832"/>
    </source>
</evidence>
<feature type="transmembrane region" description="Helical" evidence="10">
    <location>
        <begin position="341"/>
        <end position="359"/>
    </location>
</feature>
<dbReference type="OrthoDB" id="10259681at2759"/>
<accession>T1KT46</accession>
<dbReference type="KEGG" id="tut:112539361"/>
<proteinExistence type="inferred from homology"/>
<reference evidence="12" key="1">
    <citation type="submission" date="2011-08" db="EMBL/GenBank/DDBJ databases">
        <authorList>
            <person name="Rombauts S."/>
        </authorList>
    </citation>
    <scope>NUCLEOTIDE SEQUENCE</scope>
    <source>
        <strain evidence="12">London</strain>
    </source>
</reference>